<dbReference type="Proteomes" id="UP000011518">
    <property type="component" value="Unassembled WGS sequence"/>
</dbReference>
<dbReference type="GO" id="GO:0005794">
    <property type="term" value="C:Golgi apparatus"/>
    <property type="evidence" value="ECO:0007669"/>
    <property type="project" value="UniProtKB-SubCell"/>
</dbReference>
<dbReference type="AlphaFoldDB" id="L9KU66"/>
<keyword evidence="2" id="KW-0333">Golgi apparatus</keyword>
<evidence type="ECO:0000256" key="3">
    <source>
        <dbReference type="ARBA" id="ARBA00023054"/>
    </source>
</evidence>
<keyword evidence="3 4" id="KW-0175">Coiled coil</keyword>
<dbReference type="PANTHER" id="PTHR18921">
    <property type="entry name" value="MYOSIN HEAVY CHAIN - RELATED"/>
    <property type="match status" value="1"/>
</dbReference>
<organism evidence="5 6">
    <name type="scientific">Tupaia chinensis</name>
    <name type="common">Chinese tree shrew</name>
    <name type="synonym">Tupaia belangeri chinensis</name>
    <dbReference type="NCBI Taxonomy" id="246437"/>
    <lineage>
        <taxon>Eukaryota</taxon>
        <taxon>Metazoa</taxon>
        <taxon>Chordata</taxon>
        <taxon>Craniata</taxon>
        <taxon>Vertebrata</taxon>
        <taxon>Euteleostomi</taxon>
        <taxon>Mammalia</taxon>
        <taxon>Eutheria</taxon>
        <taxon>Euarchontoglires</taxon>
        <taxon>Scandentia</taxon>
        <taxon>Tupaiidae</taxon>
        <taxon>Tupaia</taxon>
    </lineage>
</organism>
<evidence type="ECO:0000256" key="4">
    <source>
        <dbReference type="SAM" id="Coils"/>
    </source>
</evidence>
<gene>
    <name evidence="5" type="ORF">TREES_T100003985</name>
</gene>
<sequence>MYSAELEKRKPLAAEWKKKAENLQGKVMFLQERLDEANAAVDSASRLTEWLDLKEEQIEELKKQIELRQEMLDDAQKQWMSLVKNTEGKVDKVLIRNLFIGHFHTPKHQHREVL</sequence>
<keyword evidence="5" id="KW-0675">Receptor</keyword>
<dbReference type="PANTHER" id="PTHR18921:SF2">
    <property type="entry name" value="THYROID RECEPTOR-INTERACTING PROTEIN 11"/>
    <property type="match status" value="1"/>
</dbReference>
<evidence type="ECO:0000256" key="1">
    <source>
        <dbReference type="ARBA" id="ARBA00004555"/>
    </source>
</evidence>
<reference evidence="6" key="1">
    <citation type="submission" date="2012-07" db="EMBL/GenBank/DDBJ databases">
        <title>Genome of the Chinese tree shrew, a rising model animal genetically related to primates.</title>
        <authorList>
            <person name="Zhang G."/>
            <person name="Fan Y."/>
            <person name="Yao Y."/>
            <person name="Huang Z."/>
        </authorList>
    </citation>
    <scope>NUCLEOTIDE SEQUENCE [LARGE SCALE GENOMIC DNA]</scope>
</reference>
<dbReference type="GO" id="GO:0007030">
    <property type="term" value="P:Golgi organization"/>
    <property type="evidence" value="ECO:0007669"/>
    <property type="project" value="TreeGrafter"/>
</dbReference>
<dbReference type="EMBL" id="KB320658">
    <property type="protein sequence ID" value="ELW66253.1"/>
    <property type="molecule type" value="Genomic_DNA"/>
</dbReference>
<dbReference type="InParanoid" id="L9KU66"/>
<dbReference type="GO" id="GO:0006888">
    <property type="term" value="P:endoplasmic reticulum to Golgi vesicle-mediated transport"/>
    <property type="evidence" value="ECO:0007669"/>
    <property type="project" value="TreeGrafter"/>
</dbReference>
<accession>L9KU66</accession>
<name>L9KU66_TUPCH</name>
<dbReference type="GO" id="GO:0031267">
    <property type="term" value="F:small GTPase binding"/>
    <property type="evidence" value="ECO:0007669"/>
    <property type="project" value="TreeGrafter"/>
</dbReference>
<protein>
    <submittedName>
        <fullName evidence="5">Thyroid receptor-interacting protein 11</fullName>
    </submittedName>
</protein>
<reference evidence="6" key="2">
    <citation type="journal article" date="2013" name="Nat. Commun.">
        <title>Genome of the Chinese tree shrew.</title>
        <authorList>
            <person name="Fan Y."/>
            <person name="Huang Z.Y."/>
            <person name="Cao C.C."/>
            <person name="Chen C.S."/>
            <person name="Chen Y.X."/>
            <person name="Fan D.D."/>
            <person name="He J."/>
            <person name="Hou H.L."/>
            <person name="Hu L."/>
            <person name="Hu X.T."/>
            <person name="Jiang X.T."/>
            <person name="Lai R."/>
            <person name="Lang Y.S."/>
            <person name="Liang B."/>
            <person name="Liao S.G."/>
            <person name="Mu D."/>
            <person name="Ma Y.Y."/>
            <person name="Niu Y.Y."/>
            <person name="Sun X.Q."/>
            <person name="Xia J.Q."/>
            <person name="Xiao J."/>
            <person name="Xiong Z.Q."/>
            <person name="Xu L."/>
            <person name="Yang L."/>
            <person name="Zhang Y."/>
            <person name="Zhao W."/>
            <person name="Zhao X.D."/>
            <person name="Zheng Y.T."/>
            <person name="Zhou J.M."/>
            <person name="Zhu Y.B."/>
            <person name="Zhang G.J."/>
            <person name="Wang J."/>
            <person name="Yao Y.G."/>
        </authorList>
    </citation>
    <scope>NUCLEOTIDE SEQUENCE [LARGE SCALE GENOMIC DNA]</scope>
</reference>
<evidence type="ECO:0000256" key="2">
    <source>
        <dbReference type="ARBA" id="ARBA00023034"/>
    </source>
</evidence>
<proteinExistence type="predicted"/>
<comment type="subcellular location">
    <subcellularLocation>
        <location evidence="1">Golgi apparatus</location>
    </subcellularLocation>
</comment>
<evidence type="ECO:0000313" key="6">
    <source>
        <dbReference type="Proteomes" id="UP000011518"/>
    </source>
</evidence>
<feature type="coiled-coil region" evidence="4">
    <location>
        <begin position="13"/>
        <end position="78"/>
    </location>
</feature>
<keyword evidence="6" id="KW-1185">Reference proteome</keyword>
<evidence type="ECO:0000313" key="5">
    <source>
        <dbReference type="EMBL" id="ELW66253.1"/>
    </source>
</evidence>
<dbReference type="STRING" id="246437.L9KU66"/>